<proteinExistence type="predicted"/>
<dbReference type="Proteomes" id="UP000625631">
    <property type="component" value="Unassembled WGS sequence"/>
</dbReference>
<dbReference type="PANTHER" id="PTHR46096">
    <property type="entry name" value="PERFORIN-1"/>
    <property type="match status" value="1"/>
</dbReference>
<evidence type="ECO:0000313" key="3">
    <source>
        <dbReference type="EMBL" id="MBH8557543.1"/>
    </source>
</evidence>
<keyword evidence="4" id="KW-1185">Reference proteome</keyword>
<comment type="caution">
    <text evidence="3">The sequence shown here is derived from an EMBL/GenBank/DDBJ whole genome shotgun (WGS) entry which is preliminary data.</text>
</comment>
<evidence type="ECO:0000313" key="4">
    <source>
        <dbReference type="Proteomes" id="UP000625631"/>
    </source>
</evidence>
<organism evidence="3 4">
    <name type="scientific">Hymenobacter negativus</name>
    <dbReference type="NCBI Taxonomy" id="2795026"/>
    <lineage>
        <taxon>Bacteria</taxon>
        <taxon>Pseudomonadati</taxon>
        <taxon>Bacteroidota</taxon>
        <taxon>Cytophagia</taxon>
        <taxon>Cytophagales</taxon>
        <taxon>Hymenobacteraceae</taxon>
        <taxon>Hymenobacter</taxon>
    </lineage>
</organism>
<dbReference type="Pfam" id="PF01823">
    <property type="entry name" value="MACPF"/>
    <property type="match status" value="1"/>
</dbReference>
<dbReference type="RefSeq" id="WP_198074733.1">
    <property type="nucleotide sequence ID" value="NZ_JAEDAE010000002.1"/>
</dbReference>
<dbReference type="PROSITE" id="PS51412">
    <property type="entry name" value="MACPF_2"/>
    <property type="match status" value="1"/>
</dbReference>
<sequence>MPNSNETTMINGSGVLGAGINMYGPFDGTLLNQVYDMSSGTETKQFPSKTTPVRYTIPANARFKESTDSNSYSDTYNTREEYDSHFAASANVKGSYLGFSASADASFKRDVNNKTSSSFGVLTFYTQPYDLELKNDSVAALTADLKNSAEYKAIPDVYDPAQPKAFLRFFRRFGTHFVSGVKMGANLKYSVAVHSSASITNEEMKAKLDAEYKGVFAKGSASASAEFKTADKKWFDSTQRHVSVKGGSSRILASVLPTVNENHNDAFEQWLDSVNAGATAVLSVQVQSIDHIFEGDKQAAVRDALKDYAKQYIEFNLSNVSGRLRVAGKEVCPEQFSQPVVEAPRYSGLGRLEVAVLNPENLDIIYANSWTPTPSFSKVDFFAPALAELKRFQGTNNILLVGMASMFSARALMLDGGTAFADFLQANCGAGEGLTNYFHERPFGSDGPPNARTNYALISRFGASHPGIERYAEPPKMRGGSMMTFPKALDLYAFLNPHVNGQGKLSYEVSEMGLPPFKVKAPAKRVEEKAAAEQKTIA</sequence>
<dbReference type="InterPro" id="IPR020864">
    <property type="entry name" value="MACPF"/>
</dbReference>
<dbReference type="PANTHER" id="PTHR46096:SF3">
    <property type="entry name" value="PERFORIN-1"/>
    <property type="match status" value="1"/>
</dbReference>
<feature type="domain" description="MACPF" evidence="2">
    <location>
        <begin position="1"/>
        <end position="323"/>
    </location>
</feature>
<dbReference type="SMART" id="SM00457">
    <property type="entry name" value="MACPF"/>
    <property type="match status" value="1"/>
</dbReference>
<dbReference type="EMBL" id="JAEDAE010000002">
    <property type="protein sequence ID" value="MBH8557543.1"/>
    <property type="molecule type" value="Genomic_DNA"/>
</dbReference>
<keyword evidence="1" id="KW-0732">Signal</keyword>
<evidence type="ECO:0000259" key="2">
    <source>
        <dbReference type="PROSITE" id="PS51412"/>
    </source>
</evidence>
<protein>
    <recommendedName>
        <fullName evidence="2">MACPF domain-containing protein</fullName>
    </recommendedName>
</protein>
<gene>
    <name evidence="3" type="ORF">I7X13_05760</name>
</gene>
<accession>A0ABS0Q4G9</accession>
<evidence type="ECO:0000256" key="1">
    <source>
        <dbReference type="ARBA" id="ARBA00022729"/>
    </source>
</evidence>
<reference evidence="3 4" key="1">
    <citation type="submission" date="2020-12" db="EMBL/GenBank/DDBJ databases">
        <title>Hymenobacter sp.</title>
        <authorList>
            <person name="Kim M.K."/>
        </authorList>
    </citation>
    <scope>NUCLEOTIDE SEQUENCE [LARGE SCALE GENOMIC DNA]</scope>
    <source>
        <strain evidence="3 4">BT442</strain>
    </source>
</reference>
<dbReference type="InterPro" id="IPR052784">
    <property type="entry name" value="Perforin-1_pore-forming"/>
</dbReference>
<name>A0ABS0Q4G9_9BACT</name>